<accession>A0ABD5WR92</accession>
<protein>
    <submittedName>
        <fullName evidence="1">Uncharacterized protein</fullName>
    </submittedName>
</protein>
<organism evidence="1 2">
    <name type="scientific">Halorussus caseinilyticus</name>
    <dbReference type="NCBI Taxonomy" id="3034025"/>
    <lineage>
        <taxon>Archaea</taxon>
        <taxon>Methanobacteriati</taxon>
        <taxon>Methanobacteriota</taxon>
        <taxon>Stenosarchaea group</taxon>
        <taxon>Halobacteria</taxon>
        <taxon>Halobacteriales</taxon>
        <taxon>Haladaptataceae</taxon>
        <taxon>Halorussus</taxon>
    </lineage>
</organism>
<keyword evidence="2" id="KW-1185">Reference proteome</keyword>
<evidence type="ECO:0000313" key="2">
    <source>
        <dbReference type="Proteomes" id="UP001596407"/>
    </source>
</evidence>
<evidence type="ECO:0000313" key="1">
    <source>
        <dbReference type="EMBL" id="MFC7080594.1"/>
    </source>
</evidence>
<proteinExistence type="predicted"/>
<sequence length="72" mass="7550">MVLMFGVFFVDSLGFLRIVETPTFVQSAWQSPDFGDHLFLGAVHVLGALVGASSTPTSTATGCFCGCSACSR</sequence>
<gene>
    <name evidence="1" type="ORF">ACFQJ6_11145</name>
</gene>
<dbReference type="Proteomes" id="UP001596407">
    <property type="component" value="Unassembled WGS sequence"/>
</dbReference>
<comment type="caution">
    <text evidence="1">The sequence shown here is derived from an EMBL/GenBank/DDBJ whole genome shotgun (WGS) entry which is preliminary data.</text>
</comment>
<name>A0ABD5WR92_9EURY</name>
<dbReference type="EMBL" id="JBHSZH010000005">
    <property type="protein sequence ID" value="MFC7080594.1"/>
    <property type="molecule type" value="Genomic_DNA"/>
</dbReference>
<dbReference type="AlphaFoldDB" id="A0ABD5WR92"/>
<reference evidence="1 2" key="1">
    <citation type="journal article" date="2019" name="Int. J. Syst. Evol. Microbiol.">
        <title>The Global Catalogue of Microorganisms (GCM) 10K type strain sequencing project: providing services to taxonomists for standard genome sequencing and annotation.</title>
        <authorList>
            <consortium name="The Broad Institute Genomics Platform"/>
            <consortium name="The Broad Institute Genome Sequencing Center for Infectious Disease"/>
            <person name="Wu L."/>
            <person name="Ma J."/>
        </authorList>
    </citation>
    <scope>NUCLEOTIDE SEQUENCE [LARGE SCALE GENOMIC DNA]</scope>
    <source>
        <strain evidence="1 2">DT72</strain>
    </source>
</reference>
<dbReference type="RefSeq" id="WP_382209803.1">
    <property type="nucleotide sequence ID" value="NZ_JBHSZH010000005.1"/>
</dbReference>